<evidence type="ECO:0000256" key="2">
    <source>
        <dbReference type="ARBA" id="ARBA00010942"/>
    </source>
</evidence>
<dbReference type="HOGENOM" id="CLU_002755_1_2_7"/>
<evidence type="ECO:0000256" key="8">
    <source>
        <dbReference type="SAM" id="Phobius"/>
    </source>
</evidence>
<dbReference type="GO" id="GO:0042910">
    <property type="term" value="F:xenobiotic transmembrane transporter activity"/>
    <property type="evidence" value="ECO:0007669"/>
    <property type="project" value="TreeGrafter"/>
</dbReference>
<feature type="transmembrane region" description="Helical" evidence="8">
    <location>
        <begin position="974"/>
        <end position="998"/>
    </location>
</feature>
<keyword evidence="6 8" id="KW-1133">Transmembrane helix</keyword>
<evidence type="ECO:0000256" key="4">
    <source>
        <dbReference type="ARBA" id="ARBA00022475"/>
    </source>
</evidence>
<dbReference type="PANTHER" id="PTHR32063:SF4">
    <property type="entry name" value="SLR6043 PROTEIN"/>
    <property type="match status" value="1"/>
</dbReference>
<feature type="transmembrane region" description="Helical" evidence="8">
    <location>
        <begin position="894"/>
        <end position="921"/>
    </location>
</feature>
<proteinExistence type="inferred from homology"/>
<dbReference type="SUPFAM" id="SSF82866">
    <property type="entry name" value="Multidrug efflux transporter AcrB transmembrane domain"/>
    <property type="match status" value="2"/>
</dbReference>
<dbReference type="Gene3D" id="1.20.1640.10">
    <property type="entry name" value="Multidrug efflux transporter AcrB transmembrane domain"/>
    <property type="match status" value="2"/>
</dbReference>
<dbReference type="GO" id="GO:0008324">
    <property type="term" value="F:monoatomic cation transmembrane transporter activity"/>
    <property type="evidence" value="ECO:0007669"/>
    <property type="project" value="InterPro"/>
</dbReference>
<dbReference type="SUPFAM" id="SSF82693">
    <property type="entry name" value="Multidrug efflux transporter AcrB pore domain, PN1, PN2, PC1 and PC2 subdomains"/>
    <property type="match status" value="2"/>
</dbReference>
<dbReference type="Gene3D" id="3.30.2090.10">
    <property type="entry name" value="Multidrug efflux transporter AcrB TolC docking domain, DN and DC subdomains"/>
    <property type="match status" value="2"/>
</dbReference>
<evidence type="ECO:0000256" key="5">
    <source>
        <dbReference type="ARBA" id="ARBA00022692"/>
    </source>
</evidence>
<name>K7ZAT0_BDEBC</name>
<dbReference type="InterPro" id="IPR004763">
    <property type="entry name" value="CusA-like"/>
</dbReference>
<accession>K7ZAT0</accession>
<evidence type="ECO:0000256" key="1">
    <source>
        <dbReference type="ARBA" id="ARBA00004651"/>
    </source>
</evidence>
<evidence type="ECO:0000313" key="9">
    <source>
        <dbReference type="EMBL" id="AFY01864.1"/>
    </source>
</evidence>
<dbReference type="InterPro" id="IPR001036">
    <property type="entry name" value="Acrflvin-R"/>
</dbReference>
<dbReference type="SUPFAM" id="SSF82714">
    <property type="entry name" value="Multidrug efflux transporter AcrB TolC docking domain, DN and DC subdomains"/>
    <property type="match status" value="2"/>
</dbReference>
<dbReference type="PATRIC" id="fig|1069642.3.peg.2156"/>
<dbReference type="Pfam" id="PF00873">
    <property type="entry name" value="ACR_tran"/>
    <property type="match status" value="1"/>
</dbReference>
<comment type="subcellular location">
    <subcellularLocation>
        <location evidence="1">Cell membrane</location>
        <topology evidence="1">Multi-pass membrane protein</topology>
    </subcellularLocation>
</comment>
<dbReference type="KEGG" id="bbat:Bdt_2179"/>
<dbReference type="NCBIfam" id="TIGR00914">
    <property type="entry name" value="2A0601"/>
    <property type="match status" value="1"/>
</dbReference>
<evidence type="ECO:0000313" key="10">
    <source>
        <dbReference type="Proteomes" id="UP000010074"/>
    </source>
</evidence>
<feature type="transmembrane region" description="Helical" evidence="8">
    <location>
        <begin position="870"/>
        <end position="888"/>
    </location>
</feature>
<evidence type="ECO:0000256" key="7">
    <source>
        <dbReference type="ARBA" id="ARBA00023136"/>
    </source>
</evidence>
<dbReference type="STRING" id="1069642.Bdt_2179"/>
<dbReference type="EMBL" id="CP002930">
    <property type="protein sequence ID" value="AFY01864.1"/>
    <property type="molecule type" value="Genomic_DNA"/>
</dbReference>
<dbReference type="InterPro" id="IPR027463">
    <property type="entry name" value="AcrB_DN_DC_subdom"/>
</dbReference>
<keyword evidence="3" id="KW-0813">Transport</keyword>
<dbReference type="Gene3D" id="3.30.70.1430">
    <property type="entry name" value="Multidrug efflux transporter AcrB pore domain"/>
    <property type="match status" value="2"/>
</dbReference>
<gene>
    <name evidence="9" type="ORF">Bdt_2179</name>
</gene>
<dbReference type="Gene3D" id="3.30.70.1320">
    <property type="entry name" value="Multidrug efflux transporter AcrB pore domain like"/>
    <property type="match status" value="1"/>
</dbReference>
<keyword evidence="7 8" id="KW-0472">Membrane</keyword>
<reference evidence="9 10" key="1">
    <citation type="journal article" date="2012" name="BMC Genomics">
        <title>Genome analysis of a simultaneously predatory and prey-independent, novel Bdellovibrio bacteriovorus from the River Tiber, supports in silico predictions of both ancient and recent lateral gene transfer from diverse bacteria.</title>
        <authorList>
            <person name="Hobley L."/>
            <person name="Lerner T.R."/>
            <person name="Williams L.E."/>
            <person name="Lambert C."/>
            <person name="Till R."/>
            <person name="Milner D.S."/>
            <person name="Basford S.M."/>
            <person name="Capeness M.J."/>
            <person name="Fenton A.K."/>
            <person name="Atterbury R.J."/>
            <person name="Harris M.A."/>
            <person name="Sockett R.E."/>
        </authorList>
    </citation>
    <scope>NUCLEOTIDE SEQUENCE [LARGE SCALE GENOMIC DNA]</scope>
    <source>
        <strain evidence="9 10">Tiberius</strain>
    </source>
</reference>
<dbReference type="PANTHER" id="PTHR32063">
    <property type="match status" value="1"/>
</dbReference>
<evidence type="ECO:0000256" key="6">
    <source>
        <dbReference type="ARBA" id="ARBA00022989"/>
    </source>
</evidence>
<dbReference type="Proteomes" id="UP000010074">
    <property type="component" value="Chromosome"/>
</dbReference>
<feature type="transmembrane region" description="Helical" evidence="8">
    <location>
        <begin position="341"/>
        <end position="361"/>
    </location>
</feature>
<feature type="transmembrane region" description="Helical" evidence="8">
    <location>
        <begin position="512"/>
        <end position="530"/>
    </location>
</feature>
<dbReference type="PRINTS" id="PR00702">
    <property type="entry name" value="ACRIFLAVINRP"/>
</dbReference>
<feature type="transmembrane region" description="Helical" evidence="8">
    <location>
        <begin position="942"/>
        <end position="962"/>
    </location>
</feature>
<keyword evidence="5 8" id="KW-0812">Transmembrane</keyword>
<sequence length="1019" mass="111621">MVAYGGWALVHLPVDVFPDLNRPTVNIMTEAHGLAPEEVETLVTFPLETALNGLPGVERVRSSSGIGLSVIYVEFGWDTDIYRNRQLVQEKIALAKERLPKDISPTLGPISSIMGEIQFVGLSSPDHKVSGMDLRTLADWTLRPRLMSIPGVSQVISIGGGARQFQILISAEKLQKLQLTMDEVEHNLSDVSQNSTGGFIDLNGQEFLIRNIGAVKEKSEIMNSVVGMHLGRPVLVKEIAEVVEGPQTKRGDGSINGKPGVILSIQKQPGANTLELTEKIDEALKQFATTLPEGVELQPNLFKQALFIETAIDNVKMALRDGVFLVLIVLFLFLMNLRTTAITMTAIPLSFVLTAIVFKFFGLSVNTMTLGGLAIAIGELVDDAIVDVENVYRRLRENKLLAKPRNSLLVIYEASSEVRNSIVIATLIVVLVFVPLFSMSGIEGRLFVPLGISYIVSLLASMVVSLTVTPALCSYFLSKGELLEHKDSALVRWLKKHQERLLNKTLDNPKPVLWFSGLLFAGSIGLSLIVGRDFLPHFNEGSAMITVIAPPGISLPESNKIGTQAELIILKTPEVLTVSRRTGRAELDEHAEGVNTSEIEVDFKDEGRPRAVVLEEIRKGLEVIPDVGVNVGQPISHRLDHLLSGVRAQIAIKVFGPELPTLRAKGAEIYQAIKDVPGLVDLQVEQQVLIPQVKIHLLRDEAARYGITVGDLAQLLEKALQGEVVGQILEGHKTIDVFMRFDDKSRTDLELIKRTPVKIMPDGSRITVENVADVYESTGPNIIQRENAQRRIVVQANSTDRSLDEIITDIKKNIESRVSMPAGYYVVYGGQFESQQQASDMMIVLGLISILTIFLILFANFKSTFISLQIMLNIPMAFIGGIIAIWITGGTLSVASLVAFVTLCGIASRNGIMMISHYLHLMKHEGESFTKHMVVRGSLERLVPVLMTALTAILGLLPLALAPGAPGREILHPVAIVIVGGLLSSTLLDMYLTPAIFYRYGKKSAEKHIEEKDKEGVLS</sequence>
<feature type="transmembrane region" description="Helical" evidence="8">
    <location>
        <begin position="841"/>
        <end position="858"/>
    </location>
</feature>
<dbReference type="AlphaFoldDB" id="K7ZAT0"/>
<dbReference type="Gene3D" id="3.30.70.1440">
    <property type="entry name" value="Multidrug efflux transporter AcrB pore domain"/>
    <property type="match status" value="1"/>
</dbReference>
<feature type="transmembrane region" description="Helical" evidence="8">
    <location>
        <begin position="422"/>
        <end position="442"/>
    </location>
</feature>
<comment type="similarity">
    <text evidence="2">Belongs to the resistance-nodulation-cell division (RND) (TC 2.A.6) family.</text>
</comment>
<protein>
    <submittedName>
        <fullName evidence="9">Cation efflux system protein, AcrB/AcrD/AcrF family protein</fullName>
    </submittedName>
</protein>
<feature type="transmembrane region" description="Helical" evidence="8">
    <location>
        <begin position="454"/>
        <end position="477"/>
    </location>
</feature>
<dbReference type="GO" id="GO:0005886">
    <property type="term" value="C:plasma membrane"/>
    <property type="evidence" value="ECO:0007669"/>
    <property type="project" value="UniProtKB-SubCell"/>
</dbReference>
<keyword evidence="4" id="KW-1003">Cell membrane</keyword>
<organism evidence="9 10">
    <name type="scientific">Bdellovibrio bacteriovorus str. Tiberius</name>
    <dbReference type="NCBI Taxonomy" id="1069642"/>
    <lineage>
        <taxon>Bacteria</taxon>
        <taxon>Pseudomonadati</taxon>
        <taxon>Bdellovibrionota</taxon>
        <taxon>Bdellovibrionia</taxon>
        <taxon>Bdellovibrionales</taxon>
        <taxon>Pseudobdellovibrionaceae</taxon>
        <taxon>Bdellovibrio</taxon>
    </lineage>
</organism>
<evidence type="ECO:0000256" key="3">
    <source>
        <dbReference type="ARBA" id="ARBA00022448"/>
    </source>
</evidence>